<comment type="similarity">
    <text evidence="2 6">Belongs to the terpene synthase family.</text>
</comment>
<evidence type="ECO:0000256" key="4">
    <source>
        <dbReference type="ARBA" id="ARBA00022842"/>
    </source>
</evidence>
<organism evidence="7">
    <name type="scientific">Ganoderma boninense</name>
    <dbReference type="NCBI Taxonomy" id="34458"/>
    <lineage>
        <taxon>Eukaryota</taxon>
        <taxon>Fungi</taxon>
        <taxon>Dikarya</taxon>
        <taxon>Basidiomycota</taxon>
        <taxon>Agaricomycotina</taxon>
        <taxon>Agaricomycetes</taxon>
        <taxon>Polyporales</taxon>
        <taxon>Polyporaceae</taxon>
        <taxon>Ganoderma</taxon>
    </lineage>
</organism>
<comment type="cofactor">
    <cofactor evidence="1 6">
        <name>Mg(2+)</name>
        <dbReference type="ChEBI" id="CHEBI:18420"/>
    </cofactor>
</comment>
<dbReference type="Gene3D" id="1.10.600.10">
    <property type="entry name" value="Farnesyl Diphosphate Synthase"/>
    <property type="match status" value="1"/>
</dbReference>
<evidence type="ECO:0000256" key="6">
    <source>
        <dbReference type="RuleBase" id="RU366034"/>
    </source>
</evidence>
<dbReference type="SFLD" id="SFLDG01020">
    <property type="entry name" value="Terpene_Cyclase_Like_2"/>
    <property type="match status" value="1"/>
</dbReference>
<keyword evidence="3 6" id="KW-0479">Metal-binding</keyword>
<name>A0A5K1K6Z2_9APHY</name>
<dbReference type="Pfam" id="PF19086">
    <property type="entry name" value="Terpene_syn_C_2"/>
    <property type="match status" value="1"/>
</dbReference>
<gene>
    <name evidence="7" type="primary">I1S028</name>
</gene>
<dbReference type="PANTHER" id="PTHR35201:SF4">
    <property type="entry name" value="BETA-PINACENE SYNTHASE-RELATED"/>
    <property type="match status" value="1"/>
</dbReference>
<dbReference type="EMBL" id="LR729500">
    <property type="protein sequence ID" value="VWP01593.1"/>
    <property type="molecule type" value="Genomic_DNA"/>
</dbReference>
<dbReference type="SFLD" id="SFLDS00005">
    <property type="entry name" value="Isoprenoid_Synthase_Type_I"/>
    <property type="match status" value="1"/>
</dbReference>
<sequence length="351" mass="39572">MFGWPWPAKFNPLHDEVEAESIAWLASLNPYTPASQRAHNKAHLGRLAAFAYPEAPRERLRTGTDFIHAVFVLDEYTDMESGTGTREICAIILDALRNTDKPRPAGEVIIGEIFRDLWARGRTIATAQAEKHFIEGMEAFLAGIVYQAEDRDNLSLRTVDSYMEARRLDSGVVVSFSPCELHLSIPDEAFYHPVMKEIRDASTDMIMLDNDVASYNREQAVGNANWNILSVVMRQYNLDLHHATEWVAQCHKVAKGRFFNALAQLPSFGPDVDAAVQEYIASIVAWPIGNDCWRFESERYFGTMGREVKKTRQVPLLAKKTMDPEMVREKVEVQVIDKLAQVSSNAVLVAA</sequence>
<dbReference type="GO" id="GO:0046872">
    <property type="term" value="F:metal ion binding"/>
    <property type="evidence" value="ECO:0007669"/>
    <property type="project" value="UniProtKB-KW"/>
</dbReference>
<dbReference type="PANTHER" id="PTHR35201">
    <property type="entry name" value="TERPENE SYNTHASE"/>
    <property type="match status" value="1"/>
</dbReference>
<proteinExistence type="inferred from homology"/>
<dbReference type="EC" id="4.2.3.-" evidence="6"/>
<evidence type="ECO:0000256" key="2">
    <source>
        <dbReference type="ARBA" id="ARBA00006333"/>
    </source>
</evidence>
<protein>
    <recommendedName>
        <fullName evidence="6">Terpene synthase</fullName>
        <ecNumber evidence="6">4.2.3.-</ecNumber>
    </recommendedName>
</protein>
<evidence type="ECO:0000313" key="7">
    <source>
        <dbReference type="EMBL" id="VWP01593.1"/>
    </source>
</evidence>
<evidence type="ECO:0000256" key="1">
    <source>
        <dbReference type="ARBA" id="ARBA00001946"/>
    </source>
</evidence>
<reference evidence="7" key="1">
    <citation type="submission" date="2019-10" db="EMBL/GenBank/DDBJ databases">
        <authorList>
            <person name="Nor Muhammad N."/>
        </authorList>
    </citation>
    <scope>NUCLEOTIDE SEQUENCE</scope>
</reference>
<dbReference type="InterPro" id="IPR008949">
    <property type="entry name" value="Isoprenoid_synthase_dom_sf"/>
</dbReference>
<evidence type="ECO:0000256" key="3">
    <source>
        <dbReference type="ARBA" id="ARBA00022723"/>
    </source>
</evidence>
<dbReference type="AlphaFoldDB" id="A0A5K1K6Z2"/>
<dbReference type="InterPro" id="IPR034686">
    <property type="entry name" value="Terpene_cyclase-like_2"/>
</dbReference>
<dbReference type="GO" id="GO:0008299">
    <property type="term" value="P:isoprenoid biosynthetic process"/>
    <property type="evidence" value="ECO:0007669"/>
    <property type="project" value="UniProtKB-ARBA"/>
</dbReference>
<evidence type="ECO:0000256" key="5">
    <source>
        <dbReference type="ARBA" id="ARBA00023239"/>
    </source>
</evidence>
<dbReference type="GO" id="GO:0010333">
    <property type="term" value="F:terpene synthase activity"/>
    <property type="evidence" value="ECO:0007669"/>
    <property type="project" value="InterPro"/>
</dbReference>
<keyword evidence="5 6" id="KW-0456">Lyase</keyword>
<accession>A0A5K1K6Z2</accession>
<dbReference type="SUPFAM" id="SSF48576">
    <property type="entry name" value="Terpenoid synthases"/>
    <property type="match status" value="1"/>
</dbReference>
<keyword evidence="4 6" id="KW-0460">Magnesium</keyword>